<dbReference type="InterPro" id="IPR032466">
    <property type="entry name" value="Metal_Hydrolase"/>
</dbReference>
<organism evidence="4 5">
    <name type="scientific">Prosthecodimorpha staleyi</name>
    <dbReference type="NCBI Taxonomy" id="2840188"/>
    <lineage>
        <taxon>Bacteria</taxon>
        <taxon>Pseudomonadati</taxon>
        <taxon>Pseudomonadota</taxon>
        <taxon>Alphaproteobacteria</taxon>
        <taxon>Hyphomicrobiales</taxon>
        <taxon>Ancalomicrobiaceae</taxon>
        <taxon>Prosthecodimorpha</taxon>
    </lineage>
</organism>
<keyword evidence="5" id="KW-1185">Reference proteome</keyword>
<feature type="domain" description="Amidohydrolase-related" evidence="3">
    <location>
        <begin position="29"/>
        <end position="411"/>
    </location>
</feature>
<proteinExistence type="inferred from homology"/>
<dbReference type="PANTHER" id="PTHR43794:SF11">
    <property type="entry name" value="AMIDOHYDROLASE-RELATED DOMAIN-CONTAINING PROTEIN"/>
    <property type="match status" value="1"/>
</dbReference>
<protein>
    <submittedName>
        <fullName evidence="4">Amidohydrolase family protein</fullName>
    </submittedName>
</protein>
<accession>A0A947GEL9</accession>
<dbReference type="AlphaFoldDB" id="A0A947GEL9"/>
<evidence type="ECO:0000313" key="5">
    <source>
        <dbReference type="Proteomes" id="UP000766595"/>
    </source>
</evidence>
<dbReference type="SUPFAM" id="SSF51556">
    <property type="entry name" value="Metallo-dependent hydrolases"/>
    <property type="match status" value="1"/>
</dbReference>
<dbReference type="Pfam" id="PF01979">
    <property type="entry name" value="Amidohydro_1"/>
    <property type="match status" value="1"/>
</dbReference>
<evidence type="ECO:0000313" key="4">
    <source>
        <dbReference type="EMBL" id="MBT9291621.1"/>
    </source>
</evidence>
<dbReference type="InterPro" id="IPR011059">
    <property type="entry name" value="Metal-dep_hydrolase_composite"/>
</dbReference>
<dbReference type="Gene3D" id="2.30.40.10">
    <property type="entry name" value="Urease, subunit C, domain 1"/>
    <property type="match status" value="1"/>
</dbReference>
<dbReference type="EMBL" id="JAHHZF010000009">
    <property type="protein sequence ID" value="MBT9291621.1"/>
    <property type="molecule type" value="Genomic_DNA"/>
</dbReference>
<evidence type="ECO:0000256" key="2">
    <source>
        <dbReference type="ARBA" id="ARBA00022801"/>
    </source>
</evidence>
<dbReference type="GO" id="GO:0016810">
    <property type="term" value="F:hydrolase activity, acting on carbon-nitrogen (but not peptide) bonds"/>
    <property type="evidence" value="ECO:0007669"/>
    <property type="project" value="InterPro"/>
</dbReference>
<dbReference type="Gene3D" id="3.20.20.140">
    <property type="entry name" value="Metal-dependent hydrolases"/>
    <property type="match status" value="1"/>
</dbReference>
<gene>
    <name evidence="4" type="ORF">KL771_19295</name>
</gene>
<comment type="similarity">
    <text evidence="1">Belongs to the metallo-dependent hydrolases superfamily. ATZ/TRZ family.</text>
</comment>
<evidence type="ECO:0000259" key="3">
    <source>
        <dbReference type="Pfam" id="PF01979"/>
    </source>
</evidence>
<name>A0A947GEL9_9HYPH</name>
<dbReference type="PANTHER" id="PTHR43794">
    <property type="entry name" value="AMINOHYDROLASE SSNA-RELATED"/>
    <property type="match status" value="1"/>
</dbReference>
<dbReference type="SUPFAM" id="SSF51338">
    <property type="entry name" value="Composite domain of metallo-dependent hydrolases"/>
    <property type="match status" value="2"/>
</dbReference>
<sequence>MVSGDRIAAIGSDLVAPAGCAVLEAAGHLVLPGLINAHFHSPGNFMKGMLDGLPLELFMLYEVPPLAEGADSGRLAHVRTLLGALEMLKLGITSVMDDAFHVPIATRDSVDGIMAAYRDSGMRARVAIDQPNVVEYDKFPFLADLLPAEMRAAMDAAPRQSGEELIELYRHLIDTWDGAADGRLSAALSCSAPQRVTVPYLEALSRLSRERHLPFNIHILETKLQRVLGEEKYGRSLVRYAHDNGALSPDTVVIHAIWVDDDDMRILAETGVTVAHNPVCNLRLGSGIAPFRAWRNAGIQVCLGTDELIADDSANLWGAIKGMGLVHTLADADPATWPAAPEILDTMWHGGARALGLEGRIGRLAPGALADIAVVDLDTFAFTPLNDIERQLVYCETGSSVRHVMVGGRWVVRDGRVTTVDEVALRREARAIMAEAAPGMAAAREAALKLDPYYRAMVRRAHARDVGLRRRLD</sequence>
<comment type="caution">
    <text evidence="4">The sequence shown here is derived from an EMBL/GenBank/DDBJ whole genome shotgun (WGS) entry which is preliminary data.</text>
</comment>
<evidence type="ECO:0000256" key="1">
    <source>
        <dbReference type="ARBA" id="ARBA00006745"/>
    </source>
</evidence>
<dbReference type="Proteomes" id="UP000766595">
    <property type="component" value="Unassembled WGS sequence"/>
</dbReference>
<keyword evidence="2" id="KW-0378">Hydrolase</keyword>
<dbReference type="InterPro" id="IPR050287">
    <property type="entry name" value="MTA/SAH_deaminase"/>
</dbReference>
<dbReference type="InterPro" id="IPR006680">
    <property type="entry name" value="Amidohydro-rel"/>
</dbReference>
<reference evidence="4 5" key="1">
    <citation type="submission" date="2021-06" db="EMBL/GenBank/DDBJ databases">
        <authorList>
            <person name="Grouzdev D.S."/>
            <person name="Koziaeva V."/>
        </authorList>
    </citation>
    <scope>NUCLEOTIDE SEQUENCE [LARGE SCALE GENOMIC DNA]</scope>
    <source>
        <strain evidence="4 5">22</strain>
    </source>
</reference>